<dbReference type="SUPFAM" id="SSF53850">
    <property type="entry name" value="Periplasmic binding protein-like II"/>
    <property type="match status" value="1"/>
</dbReference>
<evidence type="ECO:0000313" key="6">
    <source>
        <dbReference type="Proteomes" id="UP000479132"/>
    </source>
</evidence>
<dbReference type="RefSeq" id="WP_165269537.1">
    <property type="nucleotide sequence ID" value="NZ_JAALLS010000016.1"/>
</dbReference>
<dbReference type="AlphaFoldDB" id="A0A6M1T993"/>
<comment type="caution">
    <text evidence="5">The sequence shown here is derived from an EMBL/GenBank/DDBJ whole genome shotgun (WGS) entry which is preliminary data.</text>
</comment>
<evidence type="ECO:0000256" key="3">
    <source>
        <dbReference type="ARBA" id="ARBA00023237"/>
    </source>
</evidence>
<keyword evidence="2" id="KW-0732">Signal</keyword>
<dbReference type="Pfam" id="PF00497">
    <property type="entry name" value="SBP_bac_3"/>
    <property type="match status" value="1"/>
</dbReference>
<dbReference type="InterPro" id="IPR008258">
    <property type="entry name" value="Transglycosylase_SLT_dom_1"/>
</dbReference>
<dbReference type="Gene3D" id="1.10.530.10">
    <property type="match status" value="1"/>
</dbReference>
<dbReference type="PANTHER" id="PTHR35936">
    <property type="entry name" value="MEMBRANE-BOUND LYTIC MUREIN TRANSGLYCOSYLASE F"/>
    <property type="match status" value="1"/>
</dbReference>
<evidence type="ECO:0000313" key="5">
    <source>
        <dbReference type="EMBL" id="NGP89123.1"/>
    </source>
</evidence>
<dbReference type="CDD" id="cd01009">
    <property type="entry name" value="PBP2_YfhD_N"/>
    <property type="match status" value="1"/>
</dbReference>
<dbReference type="InterPro" id="IPR023346">
    <property type="entry name" value="Lysozyme-like_dom_sf"/>
</dbReference>
<accession>A0A6M1T993</accession>
<dbReference type="SUPFAM" id="SSF53955">
    <property type="entry name" value="Lysozyme-like"/>
    <property type="match status" value="1"/>
</dbReference>
<proteinExistence type="predicted"/>
<keyword evidence="3" id="KW-0998">Cell outer membrane</keyword>
<feature type="domain" description="Solute-binding protein family 3/N-terminal" evidence="4">
    <location>
        <begin position="62"/>
        <end position="299"/>
    </location>
</feature>
<organism evidence="5 6">
    <name type="scientific">Fodinibius halophilus</name>
    <dbReference type="NCBI Taxonomy" id="1736908"/>
    <lineage>
        <taxon>Bacteria</taxon>
        <taxon>Pseudomonadati</taxon>
        <taxon>Balneolota</taxon>
        <taxon>Balneolia</taxon>
        <taxon>Balneolales</taxon>
        <taxon>Balneolaceae</taxon>
        <taxon>Fodinibius</taxon>
    </lineage>
</organism>
<dbReference type="InterPro" id="IPR001638">
    <property type="entry name" value="Solute-binding_3/MltF_N"/>
</dbReference>
<dbReference type="SMART" id="SM00062">
    <property type="entry name" value="PBPb"/>
    <property type="match status" value="1"/>
</dbReference>
<gene>
    <name evidence="5" type="ORF">G3569_12240</name>
</gene>
<evidence type="ECO:0000256" key="2">
    <source>
        <dbReference type="ARBA" id="ARBA00022729"/>
    </source>
</evidence>
<keyword evidence="3" id="KW-0472">Membrane</keyword>
<comment type="subcellular location">
    <subcellularLocation>
        <location evidence="1">Cell outer membrane</location>
        <topology evidence="1">Peripheral membrane protein</topology>
    </subcellularLocation>
</comment>
<dbReference type="EMBL" id="JAALLS010000016">
    <property type="protein sequence ID" value="NGP89123.1"/>
    <property type="molecule type" value="Genomic_DNA"/>
</dbReference>
<dbReference type="PANTHER" id="PTHR35936:SF32">
    <property type="entry name" value="MEMBRANE-BOUND LYTIC MUREIN TRANSGLYCOSYLASE F"/>
    <property type="match status" value="1"/>
</dbReference>
<reference evidence="5 6" key="1">
    <citation type="submission" date="2020-02" db="EMBL/GenBank/DDBJ databases">
        <title>Aliifodinibius halophilus 2W32, complete genome.</title>
        <authorList>
            <person name="Li Y."/>
            <person name="Wu S."/>
        </authorList>
    </citation>
    <scope>NUCLEOTIDE SEQUENCE [LARGE SCALE GENOMIC DNA]</scope>
    <source>
        <strain evidence="5 6">2W32</strain>
    </source>
</reference>
<evidence type="ECO:0000256" key="1">
    <source>
        <dbReference type="ARBA" id="ARBA00004339"/>
    </source>
</evidence>
<dbReference type="Proteomes" id="UP000479132">
    <property type="component" value="Unassembled WGS sequence"/>
</dbReference>
<keyword evidence="6" id="KW-1185">Reference proteome</keyword>
<dbReference type="Gene3D" id="3.40.190.10">
    <property type="entry name" value="Periplasmic binding protein-like II"/>
    <property type="match status" value="2"/>
</dbReference>
<dbReference type="Pfam" id="PF01464">
    <property type="entry name" value="SLT"/>
    <property type="match status" value="1"/>
</dbReference>
<dbReference type="CDD" id="cd13403">
    <property type="entry name" value="MLTF-like"/>
    <property type="match status" value="1"/>
</dbReference>
<evidence type="ECO:0000259" key="4">
    <source>
        <dbReference type="SMART" id="SM00062"/>
    </source>
</evidence>
<dbReference type="GO" id="GO:0009279">
    <property type="term" value="C:cell outer membrane"/>
    <property type="evidence" value="ECO:0007669"/>
    <property type="project" value="UniProtKB-SubCell"/>
</dbReference>
<name>A0A6M1T993_9BACT</name>
<sequence length="504" mass="57693">MRKFINVPSRLYLAGTLAVGLFLNSCSFFDKAPANEDPDQGLNVNVVEPVKRDYADIKENGVLRMITRYSSNTYFLHQGLEWGFEYEFVNKFADQHDLALEVVVIGPDENPYDLLNSGEGDIIAANYTRTPERKKYVEFTRPYNLVNQLLVFSENIPNAPQTIEEIAKQEIPITVRRNSSYYYRLQELKAEGIDLSINLVSNKKDTESLLYEISNGQYLATVADDNIYQASNKYMQGIKKGPVIAKNDTIAWAIRKNAPNLKTELNRFLYDHFRFGGPNESPKRSTFLNVLRKRYFKEGPHIANYYNPETNMLGGGVISPYDDLIKSVADSAGIDWLLVASIIAQETKFNPNAKSWAGAVGLMQVLPRYSEISSEEMLYDEEINLREGVRIIKEHLNHYSYMDSTDKWSFALAAYNAGQGHVADARRLVIDQNRDPNEWKNVSDALLKLMQRKYYKDARYGFCRGIETVRYVEEIKNRYNIYQTILTLNKESERNAGPGVLGIF</sequence>
<protein>
    <submittedName>
        <fullName evidence="5">Transporter substrate-binding domain-containing protein</fullName>
    </submittedName>
</protein>